<gene>
    <name evidence="1" type="ORF">LWI28_026592</name>
</gene>
<evidence type="ECO:0000313" key="2">
    <source>
        <dbReference type="Proteomes" id="UP001064489"/>
    </source>
</evidence>
<name>A0AAD5P4W9_ACENE</name>
<accession>A0AAD5P4W9</accession>
<dbReference type="AlphaFoldDB" id="A0AAD5P4W9"/>
<evidence type="ECO:0000313" key="1">
    <source>
        <dbReference type="EMBL" id="KAI9199056.1"/>
    </source>
</evidence>
<sequence length="321" mass="36865">MIQNDNNNCDCSFGLLGGCLCLFIEEEYHTLQLWIMKEYGVKESWTKILTAKGHRYLQPLCYLNNIKTIFTNIDFEQVLFWDSKDSKFKNVEVEGIEDIDYIPCVYVESLVSPHYRNDFANADFSWSEKRLGLQTVATYSGLKSWIDFDNQEEAIQPLSVNQEEAVQSLFTKAMDRSLDKGKLVSGGEGSLLRDKRKKSEVVSNCFAKLSRKIKNNFADAVNVEGESMSNSKVLMARKRLFLNSNFLKGECVIRKIRNSKFKISWILAEEINKFIDEGTALGFDYKDKKVRMVDVFAIAISKLKGVRQKMAKISDRFLCCC</sequence>
<protein>
    <submittedName>
        <fullName evidence="1">Uncharacterized protein</fullName>
    </submittedName>
</protein>
<dbReference type="EMBL" id="JAJSOW010000002">
    <property type="protein sequence ID" value="KAI9199056.1"/>
    <property type="molecule type" value="Genomic_DNA"/>
</dbReference>
<dbReference type="Proteomes" id="UP001064489">
    <property type="component" value="Chromosome 13"/>
</dbReference>
<reference evidence="1 2" key="1">
    <citation type="journal article" date="2022" name="Plant J.">
        <title>Strategies of tolerance reflected in two North American maple genomes.</title>
        <authorList>
            <person name="McEvoy S.L."/>
            <person name="Sezen U.U."/>
            <person name="Trouern-Trend A."/>
            <person name="McMahon S.M."/>
            <person name="Schaberg P.G."/>
            <person name="Yang J."/>
            <person name="Wegrzyn J.L."/>
            <person name="Swenson N.G."/>
        </authorList>
    </citation>
    <scope>NUCLEOTIDE SEQUENCE [LARGE SCALE GENOMIC DNA]</scope>
    <source>
        <strain evidence="1">91603</strain>
    </source>
</reference>
<organism evidence="1 2">
    <name type="scientific">Acer negundo</name>
    <name type="common">Box elder</name>
    <dbReference type="NCBI Taxonomy" id="4023"/>
    <lineage>
        <taxon>Eukaryota</taxon>
        <taxon>Viridiplantae</taxon>
        <taxon>Streptophyta</taxon>
        <taxon>Embryophyta</taxon>
        <taxon>Tracheophyta</taxon>
        <taxon>Spermatophyta</taxon>
        <taxon>Magnoliopsida</taxon>
        <taxon>eudicotyledons</taxon>
        <taxon>Gunneridae</taxon>
        <taxon>Pentapetalae</taxon>
        <taxon>rosids</taxon>
        <taxon>malvids</taxon>
        <taxon>Sapindales</taxon>
        <taxon>Sapindaceae</taxon>
        <taxon>Hippocastanoideae</taxon>
        <taxon>Acereae</taxon>
        <taxon>Acer</taxon>
    </lineage>
</organism>
<keyword evidence="2" id="KW-1185">Reference proteome</keyword>
<comment type="caution">
    <text evidence="1">The sequence shown here is derived from an EMBL/GenBank/DDBJ whole genome shotgun (WGS) entry which is preliminary data.</text>
</comment>
<proteinExistence type="predicted"/>